<keyword evidence="2" id="KW-1185">Reference proteome</keyword>
<dbReference type="GeneID" id="64628579"/>
<organism evidence="1 2">
    <name type="scientific">Suillus subaureus</name>
    <dbReference type="NCBI Taxonomy" id="48587"/>
    <lineage>
        <taxon>Eukaryota</taxon>
        <taxon>Fungi</taxon>
        <taxon>Dikarya</taxon>
        <taxon>Basidiomycota</taxon>
        <taxon>Agaricomycotina</taxon>
        <taxon>Agaricomycetes</taxon>
        <taxon>Agaricomycetidae</taxon>
        <taxon>Boletales</taxon>
        <taxon>Suillineae</taxon>
        <taxon>Suillaceae</taxon>
        <taxon>Suillus</taxon>
    </lineage>
</organism>
<dbReference type="Proteomes" id="UP000807769">
    <property type="component" value="Unassembled WGS sequence"/>
</dbReference>
<dbReference type="OrthoDB" id="3259897at2759"/>
<reference evidence="1" key="1">
    <citation type="journal article" date="2020" name="New Phytol.">
        <title>Comparative genomics reveals dynamic genome evolution in host specialist ectomycorrhizal fungi.</title>
        <authorList>
            <person name="Lofgren L.A."/>
            <person name="Nguyen N.H."/>
            <person name="Vilgalys R."/>
            <person name="Ruytinx J."/>
            <person name="Liao H.L."/>
            <person name="Branco S."/>
            <person name="Kuo A."/>
            <person name="LaButti K."/>
            <person name="Lipzen A."/>
            <person name="Andreopoulos W."/>
            <person name="Pangilinan J."/>
            <person name="Riley R."/>
            <person name="Hundley H."/>
            <person name="Na H."/>
            <person name="Barry K."/>
            <person name="Grigoriev I.V."/>
            <person name="Stajich J.E."/>
            <person name="Kennedy P.G."/>
        </authorList>
    </citation>
    <scope>NUCLEOTIDE SEQUENCE</scope>
    <source>
        <strain evidence="1">MN1</strain>
    </source>
</reference>
<dbReference type="AlphaFoldDB" id="A0A9P7EJB8"/>
<feature type="non-terminal residue" evidence="1">
    <location>
        <position position="183"/>
    </location>
</feature>
<gene>
    <name evidence="1" type="ORF">BJ212DRAFT_1325413</name>
</gene>
<sequence length="183" mass="19665">MSCQVSFRLGQTPLAPRQVLPDILVTSVLMSTSTLSYAASNPTPAHARTHFSTVSVTHVHCQPVIIIDFITVSPFIPLLRPPSPSVKVAKQVGVGGMISGQVFGDHDKVEGKVTLHPNCSQNGPLNISIEGVFEYVSVKEGLDDESAQGPKTSRYKHIFLSSSAVIPVSLLLDPLSVVCDMFR</sequence>
<name>A0A9P7EJB8_9AGAM</name>
<evidence type="ECO:0000313" key="2">
    <source>
        <dbReference type="Proteomes" id="UP000807769"/>
    </source>
</evidence>
<dbReference type="RefSeq" id="XP_041197652.1">
    <property type="nucleotide sequence ID" value="XM_041334562.1"/>
</dbReference>
<protein>
    <submittedName>
        <fullName evidence="1">Uncharacterized protein</fullName>
    </submittedName>
</protein>
<comment type="caution">
    <text evidence="1">The sequence shown here is derived from an EMBL/GenBank/DDBJ whole genome shotgun (WGS) entry which is preliminary data.</text>
</comment>
<proteinExistence type="predicted"/>
<accession>A0A9P7EJB8</accession>
<evidence type="ECO:0000313" key="1">
    <source>
        <dbReference type="EMBL" id="KAG1823592.1"/>
    </source>
</evidence>
<dbReference type="EMBL" id="JABBWG010000004">
    <property type="protein sequence ID" value="KAG1823592.1"/>
    <property type="molecule type" value="Genomic_DNA"/>
</dbReference>